<accession>A0A4U6WI27</accession>
<organism evidence="1 2">
    <name type="scientific">Setaria viridis</name>
    <name type="common">Green bristlegrass</name>
    <name type="synonym">Setaria italica subsp. viridis</name>
    <dbReference type="NCBI Taxonomy" id="4556"/>
    <lineage>
        <taxon>Eukaryota</taxon>
        <taxon>Viridiplantae</taxon>
        <taxon>Streptophyta</taxon>
        <taxon>Embryophyta</taxon>
        <taxon>Tracheophyta</taxon>
        <taxon>Spermatophyta</taxon>
        <taxon>Magnoliopsida</taxon>
        <taxon>Liliopsida</taxon>
        <taxon>Poales</taxon>
        <taxon>Poaceae</taxon>
        <taxon>PACMAD clade</taxon>
        <taxon>Panicoideae</taxon>
        <taxon>Panicodae</taxon>
        <taxon>Paniceae</taxon>
        <taxon>Cenchrinae</taxon>
        <taxon>Setaria</taxon>
    </lineage>
</organism>
<dbReference type="Proteomes" id="UP000298652">
    <property type="component" value="Chromosome 1"/>
</dbReference>
<keyword evidence="2" id="KW-1185">Reference proteome</keyword>
<protein>
    <submittedName>
        <fullName evidence="1">Uncharacterized protein</fullName>
    </submittedName>
</protein>
<dbReference type="Gramene" id="TKW41915">
    <property type="protein sequence ID" value="TKW41915"/>
    <property type="gene ID" value="SEVIR_1G348950v2"/>
</dbReference>
<reference evidence="1" key="1">
    <citation type="submission" date="2019-03" db="EMBL/GenBank/DDBJ databases">
        <title>WGS assembly of Setaria viridis.</title>
        <authorList>
            <person name="Huang P."/>
            <person name="Jenkins J."/>
            <person name="Grimwood J."/>
            <person name="Barry K."/>
            <person name="Healey A."/>
            <person name="Mamidi S."/>
            <person name="Sreedasyam A."/>
            <person name="Shu S."/>
            <person name="Feldman M."/>
            <person name="Wu J."/>
            <person name="Yu Y."/>
            <person name="Chen C."/>
            <person name="Johnson J."/>
            <person name="Rokhsar D."/>
            <person name="Baxter I."/>
            <person name="Schmutz J."/>
            <person name="Brutnell T."/>
            <person name="Kellogg E."/>
        </authorList>
    </citation>
    <scope>NUCLEOTIDE SEQUENCE [LARGE SCALE GENOMIC DNA]</scope>
</reference>
<proteinExistence type="predicted"/>
<sequence>MRGVGAVNGAPLVRWSRVKAAEKIWMISKFNGIEQ</sequence>
<dbReference type="EMBL" id="CM016552">
    <property type="protein sequence ID" value="TKW41915.1"/>
    <property type="molecule type" value="Genomic_DNA"/>
</dbReference>
<name>A0A4U6WI27_SETVI</name>
<evidence type="ECO:0000313" key="1">
    <source>
        <dbReference type="EMBL" id="TKW41915.1"/>
    </source>
</evidence>
<gene>
    <name evidence="1" type="ORF">SEVIR_1G348950v2</name>
</gene>
<dbReference type="AlphaFoldDB" id="A0A4U6WI27"/>
<evidence type="ECO:0000313" key="2">
    <source>
        <dbReference type="Proteomes" id="UP000298652"/>
    </source>
</evidence>